<evidence type="ECO:0000313" key="3">
    <source>
        <dbReference type="EMBL" id="MBM7413273.1"/>
    </source>
</evidence>
<accession>A0ABS2KMR3</accession>
<dbReference type="PANTHER" id="PTHR43767:SF10">
    <property type="entry name" value="SURFACTIN SYNTHASE SUBUNIT 1"/>
    <property type="match status" value="1"/>
</dbReference>
<reference evidence="3 4" key="1">
    <citation type="submission" date="2021-01" db="EMBL/GenBank/DDBJ databases">
        <title>Genomics of switchgrass bacterial isolates.</title>
        <authorList>
            <person name="Shade A."/>
        </authorList>
    </citation>
    <scope>NUCLEOTIDE SEQUENCE [LARGE SCALE GENOMIC DNA]</scope>
    <source>
        <strain evidence="3 4">PvP111</strain>
    </source>
</reference>
<dbReference type="PANTHER" id="PTHR43767">
    <property type="entry name" value="LONG-CHAIN-FATTY-ACID--COA LIGASE"/>
    <property type="match status" value="1"/>
</dbReference>
<sequence>MTEPTDLPRRMRDVTAIDPSARALQIADRWYSWGDIAAGGEVLQNVLDSMGASAPGAGVAVVMRNGASTVAATVSIVAANQAILTLSDLVPNERLADTIRAVRAVAIVANPQDWTEATLASARDIGAAAISVERDDPSTFAVLQEAGYAAGDLVGRLHPGVALEMMTSGTTGPPKRIPLTYASLSAAVDASRHYASSAEEPLSLRKSVAVVALPMVHMGGVWTTLLNFAEGRAVAMLPKFQIDGWIELIREHRPIVANVPPAALTMLLDRETPKADLVSLKALTVGTAPVSPELAERFEATYGISVLTVYGATEFAGGVAGWSLADRRKHAQTKRGSVGRSHSNVEMRVVDRDSFAPLPFGDVGLLELRSAQLAIDSVDPDGWVRTDDLATVDADGFLWIKGRADDAIIRGGFKVSAGQVAETLRTHPQIRDAAVVGMPDERLGEIPHAAVELERDADIDGNAIRGWLRDHLSAYQIPARVLVVESLPRSASLKVDSVGVRALLAEAIG</sequence>
<feature type="domain" description="AMP-binding enzyme C-terminal" evidence="2">
    <location>
        <begin position="421"/>
        <end position="494"/>
    </location>
</feature>
<dbReference type="EMBL" id="JAFBBK010000001">
    <property type="protein sequence ID" value="MBM7413273.1"/>
    <property type="molecule type" value="Genomic_DNA"/>
</dbReference>
<organism evidence="3 4">
    <name type="scientific">Rhodococcoides corynebacterioides</name>
    <dbReference type="NCBI Taxonomy" id="53972"/>
    <lineage>
        <taxon>Bacteria</taxon>
        <taxon>Bacillati</taxon>
        <taxon>Actinomycetota</taxon>
        <taxon>Actinomycetes</taxon>
        <taxon>Mycobacteriales</taxon>
        <taxon>Nocardiaceae</taxon>
        <taxon>Rhodococcoides</taxon>
    </lineage>
</organism>
<evidence type="ECO:0000259" key="2">
    <source>
        <dbReference type="Pfam" id="PF13193"/>
    </source>
</evidence>
<dbReference type="Proteomes" id="UP000703038">
    <property type="component" value="Unassembled WGS sequence"/>
</dbReference>
<dbReference type="Pfam" id="PF13193">
    <property type="entry name" value="AMP-binding_C"/>
    <property type="match status" value="1"/>
</dbReference>
<dbReference type="InterPro" id="IPR000873">
    <property type="entry name" value="AMP-dep_synth/lig_dom"/>
</dbReference>
<protein>
    <submittedName>
        <fullName evidence="3">Acyl-CoA synthetase (AMP-forming)/AMP-acid ligase II</fullName>
    </submittedName>
</protein>
<dbReference type="Gene3D" id="3.40.50.12780">
    <property type="entry name" value="N-terminal domain of ligase-like"/>
    <property type="match status" value="1"/>
</dbReference>
<comment type="caution">
    <text evidence="3">The sequence shown here is derived from an EMBL/GenBank/DDBJ whole genome shotgun (WGS) entry which is preliminary data.</text>
</comment>
<dbReference type="GO" id="GO:0016874">
    <property type="term" value="F:ligase activity"/>
    <property type="evidence" value="ECO:0007669"/>
    <property type="project" value="UniProtKB-KW"/>
</dbReference>
<keyword evidence="3" id="KW-0436">Ligase</keyword>
<evidence type="ECO:0000259" key="1">
    <source>
        <dbReference type="Pfam" id="PF00501"/>
    </source>
</evidence>
<feature type="domain" description="AMP-dependent synthetase/ligase" evidence="1">
    <location>
        <begin position="18"/>
        <end position="374"/>
    </location>
</feature>
<dbReference type="InterPro" id="IPR025110">
    <property type="entry name" value="AMP-bd_C"/>
</dbReference>
<evidence type="ECO:0000313" key="4">
    <source>
        <dbReference type="Proteomes" id="UP000703038"/>
    </source>
</evidence>
<dbReference type="RefSeq" id="WP_204865858.1">
    <property type="nucleotide sequence ID" value="NZ_JAFBBK010000001.1"/>
</dbReference>
<keyword evidence="4" id="KW-1185">Reference proteome</keyword>
<dbReference type="Pfam" id="PF00501">
    <property type="entry name" value="AMP-binding"/>
    <property type="match status" value="1"/>
</dbReference>
<dbReference type="InterPro" id="IPR042099">
    <property type="entry name" value="ANL_N_sf"/>
</dbReference>
<gene>
    <name evidence="3" type="ORF">JOE42_000006</name>
</gene>
<proteinExistence type="predicted"/>
<dbReference type="InterPro" id="IPR050237">
    <property type="entry name" value="ATP-dep_AMP-bd_enzyme"/>
</dbReference>
<dbReference type="CDD" id="cd04433">
    <property type="entry name" value="AFD_class_I"/>
    <property type="match status" value="1"/>
</dbReference>
<dbReference type="SUPFAM" id="SSF56801">
    <property type="entry name" value="Acetyl-CoA synthetase-like"/>
    <property type="match status" value="1"/>
</dbReference>
<dbReference type="Gene3D" id="3.30.300.30">
    <property type="match status" value="1"/>
</dbReference>
<name>A0ABS2KMR3_9NOCA</name>
<dbReference type="InterPro" id="IPR045851">
    <property type="entry name" value="AMP-bd_C_sf"/>
</dbReference>